<sequence length="74" mass="8358">MKVTLANFSSSGHSTFHIRQKKIEAEEICMRLKNLVENMELGDNTIASFCNEEVDSDLSVWDFDFQSDVLGDGN</sequence>
<protein>
    <submittedName>
        <fullName evidence="1">Uncharacterized protein</fullName>
    </submittedName>
</protein>
<accession>A0ACB9GW77</accession>
<reference evidence="2" key="1">
    <citation type="journal article" date="2022" name="Mol. Ecol. Resour.">
        <title>The genomes of chicory, endive, great burdock and yacon provide insights into Asteraceae palaeo-polyploidization history and plant inulin production.</title>
        <authorList>
            <person name="Fan W."/>
            <person name="Wang S."/>
            <person name="Wang H."/>
            <person name="Wang A."/>
            <person name="Jiang F."/>
            <person name="Liu H."/>
            <person name="Zhao H."/>
            <person name="Xu D."/>
            <person name="Zhang Y."/>
        </authorList>
    </citation>
    <scope>NUCLEOTIDE SEQUENCE [LARGE SCALE GENOMIC DNA]</scope>
    <source>
        <strain evidence="2">cv. Yunnan</strain>
    </source>
</reference>
<reference evidence="1 2" key="2">
    <citation type="journal article" date="2022" name="Mol. Ecol. Resour.">
        <title>The genomes of chicory, endive, great burdock and yacon provide insights into Asteraceae paleo-polyploidization history and plant inulin production.</title>
        <authorList>
            <person name="Fan W."/>
            <person name="Wang S."/>
            <person name="Wang H."/>
            <person name="Wang A."/>
            <person name="Jiang F."/>
            <person name="Liu H."/>
            <person name="Zhao H."/>
            <person name="Xu D."/>
            <person name="Zhang Y."/>
        </authorList>
    </citation>
    <scope>NUCLEOTIDE SEQUENCE [LARGE SCALE GENOMIC DNA]</scope>
    <source>
        <strain evidence="2">cv. Yunnan</strain>
        <tissue evidence="1">Leaves</tissue>
    </source>
</reference>
<dbReference type="EMBL" id="CM042030">
    <property type="protein sequence ID" value="KAI3787353.1"/>
    <property type="molecule type" value="Genomic_DNA"/>
</dbReference>
<evidence type="ECO:0000313" key="1">
    <source>
        <dbReference type="EMBL" id="KAI3787353.1"/>
    </source>
</evidence>
<organism evidence="1 2">
    <name type="scientific">Smallanthus sonchifolius</name>
    <dbReference type="NCBI Taxonomy" id="185202"/>
    <lineage>
        <taxon>Eukaryota</taxon>
        <taxon>Viridiplantae</taxon>
        <taxon>Streptophyta</taxon>
        <taxon>Embryophyta</taxon>
        <taxon>Tracheophyta</taxon>
        <taxon>Spermatophyta</taxon>
        <taxon>Magnoliopsida</taxon>
        <taxon>eudicotyledons</taxon>
        <taxon>Gunneridae</taxon>
        <taxon>Pentapetalae</taxon>
        <taxon>asterids</taxon>
        <taxon>campanulids</taxon>
        <taxon>Asterales</taxon>
        <taxon>Asteraceae</taxon>
        <taxon>Asteroideae</taxon>
        <taxon>Heliantheae alliance</taxon>
        <taxon>Millerieae</taxon>
        <taxon>Smallanthus</taxon>
    </lineage>
</organism>
<keyword evidence="2" id="KW-1185">Reference proteome</keyword>
<evidence type="ECO:0000313" key="2">
    <source>
        <dbReference type="Proteomes" id="UP001056120"/>
    </source>
</evidence>
<comment type="caution">
    <text evidence="1">The sequence shown here is derived from an EMBL/GenBank/DDBJ whole genome shotgun (WGS) entry which is preliminary data.</text>
</comment>
<gene>
    <name evidence="1" type="ORF">L1987_41765</name>
</gene>
<proteinExistence type="predicted"/>
<name>A0ACB9GW77_9ASTR</name>
<dbReference type="Proteomes" id="UP001056120">
    <property type="component" value="Linkage Group LG13"/>
</dbReference>